<dbReference type="EC" id="2.3.1.5" evidence="3"/>
<organism evidence="3 4">
    <name type="scientific">Salinisphaera shabanensis E1L3A</name>
    <dbReference type="NCBI Taxonomy" id="1033802"/>
    <lineage>
        <taxon>Bacteria</taxon>
        <taxon>Pseudomonadati</taxon>
        <taxon>Pseudomonadota</taxon>
        <taxon>Gammaproteobacteria</taxon>
        <taxon>Salinisphaerales</taxon>
        <taxon>Salinisphaeraceae</taxon>
        <taxon>Salinisphaera</taxon>
    </lineage>
</organism>
<evidence type="ECO:0000313" key="4">
    <source>
        <dbReference type="Proteomes" id="UP000006242"/>
    </source>
</evidence>
<reference evidence="3 4" key="1">
    <citation type="journal article" date="2011" name="J. Bacteriol.">
        <title>Genome sequence of Salinisphaera shabanensis, a gammaproteobacterium from the harsh, variable environment of the brine-seawater interface of the Shaban Deep in the Red Sea.</title>
        <authorList>
            <person name="Antunes A."/>
            <person name="Alam I."/>
            <person name="Bajic V.B."/>
            <person name="Stingl U."/>
        </authorList>
    </citation>
    <scope>NUCLEOTIDE SEQUENCE [LARGE SCALE GENOMIC DNA]</scope>
    <source>
        <strain evidence="3 4">E1L3A</strain>
    </source>
</reference>
<dbReference type="InterPro" id="IPR038765">
    <property type="entry name" value="Papain-like_cys_pep_sf"/>
</dbReference>
<comment type="caution">
    <text evidence="3">The sequence shown here is derived from an EMBL/GenBank/DDBJ whole genome shotgun (WGS) entry which is preliminary data.</text>
</comment>
<evidence type="ECO:0000256" key="2">
    <source>
        <dbReference type="RuleBase" id="RU003452"/>
    </source>
</evidence>
<dbReference type="Gene3D" id="2.40.128.150">
    <property type="entry name" value="Cysteine proteinases"/>
    <property type="match status" value="1"/>
</dbReference>
<dbReference type="GO" id="GO:0004060">
    <property type="term" value="F:arylamine N-acetyltransferase activity"/>
    <property type="evidence" value="ECO:0007669"/>
    <property type="project" value="UniProtKB-EC"/>
</dbReference>
<protein>
    <submittedName>
        <fullName evidence="3">Arylamine N-acetyltransferase protein</fullName>
        <ecNumber evidence="3">2.3.1.5</ecNumber>
    </submittedName>
</protein>
<dbReference type="eggNOG" id="COG2162">
    <property type="taxonomic scope" value="Bacteria"/>
</dbReference>
<dbReference type="PRINTS" id="PR01543">
    <property type="entry name" value="ANATRNSFRASE"/>
</dbReference>
<dbReference type="EMBL" id="AFNV02000031">
    <property type="protein sequence ID" value="ERJ17677.1"/>
    <property type="molecule type" value="Genomic_DNA"/>
</dbReference>
<dbReference type="PANTHER" id="PTHR11786:SF0">
    <property type="entry name" value="ARYLAMINE N-ACETYLTRANSFERASE 4-RELATED"/>
    <property type="match status" value="1"/>
</dbReference>
<dbReference type="PANTHER" id="PTHR11786">
    <property type="entry name" value="N-HYDROXYARYLAMINE O-ACETYLTRANSFERASE"/>
    <property type="match status" value="1"/>
</dbReference>
<reference evidence="3 4" key="2">
    <citation type="journal article" date="2013" name="PLoS ONE">
        <title>INDIGO - INtegrated Data Warehouse of MIcrobial GenOmes with Examples from the Red Sea Extremophiles.</title>
        <authorList>
            <person name="Alam I."/>
            <person name="Antunes A."/>
            <person name="Kamau A.A."/>
            <person name="Ba Alawi W."/>
            <person name="Kalkatawi M."/>
            <person name="Stingl U."/>
            <person name="Bajic V.B."/>
        </authorList>
    </citation>
    <scope>NUCLEOTIDE SEQUENCE [LARGE SCALE GENOMIC DNA]</scope>
    <source>
        <strain evidence="3 4">E1L3A</strain>
    </source>
</reference>
<dbReference type="RefSeq" id="WP_021031903.1">
    <property type="nucleotide sequence ID" value="NZ_AFNV02000031.1"/>
</dbReference>
<evidence type="ECO:0000313" key="3">
    <source>
        <dbReference type="EMBL" id="ERJ17677.1"/>
    </source>
</evidence>
<proteinExistence type="inferred from homology"/>
<keyword evidence="4" id="KW-1185">Reference proteome</keyword>
<dbReference type="AlphaFoldDB" id="U2EH04"/>
<keyword evidence="3" id="KW-0012">Acyltransferase</keyword>
<dbReference type="Pfam" id="PF00797">
    <property type="entry name" value="Acetyltransf_2"/>
    <property type="match status" value="1"/>
</dbReference>
<accession>U2EH04</accession>
<dbReference type="OrthoDB" id="7181050at2"/>
<gene>
    <name evidence="3" type="ORF">SSPSH_003523</name>
</gene>
<keyword evidence="3" id="KW-0808">Transferase</keyword>
<dbReference type="SUPFAM" id="SSF54001">
    <property type="entry name" value="Cysteine proteinases"/>
    <property type="match status" value="1"/>
</dbReference>
<dbReference type="Proteomes" id="UP000006242">
    <property type="component" value="Unassembled WGS sequence"/>
</dbReference>
<dbReference type="InterPro" id="IPR001447">
    <property type="entry name" value="Arylamine_N-AcTrfase"/>
</dbReference>
<dbReference type="Gene3D" id="3.30.2140.10">
    <property type="entry name" value="Arylamine N-acetyltransferase"/>
    <property type="match status" value="1"/>
</dbReference>
<sequence length="284" mass="31781">MKPSSCADLTGETIDLHAYLERIGYDGPVAPTLAVLQAVVRRHMASIPFEAIDVMLGHGVDLDPAAIDCKMLDQRRGGYCFEHASLLRRALQAIGFTLEQHLARVWIFDNIDGPAPAANHASLKVEADGRLWLVDTGFGGFMPNSPLAWLPDEVQHTPFGTFRIVETRDGYMLESWYDNSWSPLYEILDFHWAAVDFKIANHYVATHPESLFKHELMVARTESEARYTLSNNRFKIRHADAGEYEQILDEPALARTLVERFGLPVGDDWQPLIADIAARAGHAG</sequence>
<name>U2EH04_9GAMM</name>
<dbReference type="STRING" id="1033802.SSPSH_003523"/>
<comment type="similarity">
    <text evidence="1 2">Belongs to the arylamine N-acetyltransferase family.</text>
</comment>
<evidence type="ECO:0000256" key="1">
    <source>
        <dbReference type="ARBA" id="ARBA00006547"/>
    </source>
</evidence>